<evidence type="ECO:0008006" key="7">
    <source>
        <dbReference type="Google" id="ProtNLM"/>
    </source>
</evidence>
<proteinExistence type="predicted"/>
<feature type="transmembrane region" description="Helical" evidence="2">
    <location>
        <begin position="6"/>
        <end position="22"/>
    </location>
</feature>
<dbReference type="AlphaFoldDB" id="A0AAP9J3F4"/>
<keyword evidence="2" id="KW-1133">Transmembrane helix</keyword>
<keyword evidence="1" id="KW-0175">Coiled coil</keyword>
<name>A0AAP9J3F4_PANTH</name>
<feature type="transmembrane region" description="Helical" evidence="2">
    <location>
        <begin position="95"/>
        <end position="116"/>
    </location>
</feature>
<reference evidence="4 5" key="1">
    <citation type="submission" date="2019-07" db="EMBL/GenBank/DDBJ databases">
        <title>Paenibacillus thiaminolyticus NRRL B-4156.</title>
        <authorList>
            <person name="Hehnly C."/>
            <person name="Zhang L."/>
        </authorList>
    </citation>
    <scope>NUCLEOTIDE SEQUENCE [LARGE SCALE GENOMIC DNA]</scope>
    <source>
        <strain evidence="4 5">NRRL B-4156</strain>
    </source>
</reference>
<keyword evidence="2" id="KW-0472">Membrane</keyword>
<evidence type="ECO:0000313" key="3">
    <source>
        <dbReference type="EMBL" id="MCY9608478.1"/>
    </source>
</evidence>
<evidence type="ECO:0000313" key="6">
    <source>
        <dbReference type="Proteomes" id="UP001209276"/>
    </source>
</evidence>
<dbReference type="RefSeq" id="WP_115057798.1">
    <property type="nucleotide sequence ID" value="NZ_CABMNB010000005.1"/>
</dbReference>
<sequence>MLVIDLVITNLVIPGLLTLWVWKSSGSSLAGSVTCLLTTASYFIFFWIGEFNKAMTLFGALWTPLVVYASYRLIKKTKGAPLFPQKIWKLAALPVMMLIASSFIYVNLSSLLSSFYQKQFETEHFMVYNSKADYAEAEQLANRLEQNYGRVTEALQVEPTTKTKVIVFPSQIHFIYSLGQFSNFWSLGVFNEDTLFILSPKNRPAMYNSSVHEFIHVILSHIDSTRPTWLEEGLANYFGQTDLDALKVLPPLISSGQIPSFDEIDGPAFVYRHGYPYSYTIVEFLILEYGYEKLNDFVRHPEDYKRIFGVSESELHGLWVKYLKGNYS</sequence>
<feature type="transmembrane region" description="Helical" evidence="2">
    <location>
        <begin position="29"/>
        <end position="48"/>
    </location>
</feature>
<organism evidence="4 5">
    <name type="scientific">Paenibacillus thiaminolyticus</name>
    <name type="common">Bacillus thiaminolyticus</name>
    <dbReference type="NCBI Taxonomy" id="49283"/>
    <lineage>
        <taxon>Bacteria</taxon>
        <taxon>Bacillati</taxon>
        <taxon>Bacillota</taxon>
        <taxon>Bacilli</taxon>
        <taxon>Bacillales</taxon>
        <taxon>Paenibacillaceae</taxon>
        <taxon>Paenibacillus</taxon>
    </lineage>
</organism>
<dbReference type="EMBL" id="JAMDMM010000027">
    <property type="protein sequence ID" value="MCY9608478.1"/>
    <property type="molecule type" value="Genomic_DNA"/>
</dbReference>
<keyword evidence="2" id="KW-0812">Transmembrane</keyword>
<evidence type="ECO:0000313" key="4">
    <source>
        <dbReference type="EMBL" id="QDM44903.1"/>
    </source>
</evidence>
<dbReference type="EMBL" id="CP041405">
    <property type="protein sequence ID" value="QDM44903.1"/>
    <property type="molecule type" value="Genomic_DNA"/>
</dbReference>
<protein>
    <recommendedName>
        <fullName evidence="7">Peptidase MA-like domain-containing protein</fullName>
    </recommendedName>
</protein>
<dbReference type="Proteomes" id="UP000315377">
    <property type="component" value="Chromosome"/>
</dbReference>
<feature type="transmembrane region" description="Helical" evidence="2">
    <location>
        <begin position="54"/>
        <end position="74"/>
    </location>
</feature>
<evidence type="ECO:0000313" key="5">
    <source>
        <dbReference type="Proteomes" id="UP000315377"/>
    </source>
</evidence>
<accession>A0AAP9J3F4</accession>
<dbReference type="Proteomes" id="UP001209276">
    <property type="component" value="Unassembled WGS sequence"/>
</dbReference>
<evidence type="ECO:0000256" key="2">
    <source>
        <dbReference type="SAM" id="Phobius"/>
    </source>
</evidence>
<gene>
    <name evidence="4" type="ORF">FLT43_16505</name>
    <name evidence="3" type="ORF">M5W83_15120</name>
</gene>
<reference evidence="3 6" key="2">
    <citation type="submission" date="2022-05" db="EMBL/GenBank/DDBJ databases">
        <title>Genome Sequencing of Bee-Associated Microbes.</title>
        <authorList>
            <person name="Dunlap C."/>
        </authorList>
    </citation>
    <scope>NUCLEOTIDE SEQUENCE [LARGE SCALE GENOMIC DNA]</scope>
    <source>
        <strain evidence="3 6">NRRL B-14613</strain>
    </source>
</reference>
<evidence type="ECO:0000256" key="1">
    <source>
        <dbReference type="SAM" id="Coils"/>
    </source>
</evidence>
<dbReference type="GeneID" id="76997564"/>
<feature type="coiled-coil region" evidence="1">
    <location>
        <begin position="127"/>
        <end position="154"/>
    </location>
</feature>
<keyword evidence="6" id="KW-1185">Reference proteome</keyword>